<dbReference type="OrthoDB" id="5404599at2759"/>
<dbReference type="CDD" id="cd05120">
    <property type="entry name" value="APH_ChoK_like"/>
    <property type="match status" value="1"/>
</dbReference>
<dbReference type="PANTHER" id="PTHR21310">
    <property type="entry name" value="AMINOGLYCOSIDE PHOSPHOTRANSFERASE-RELATED-RELATED"/>
    <property type="match status" value="1"/>
</dbReference>
<evidence type="ECO:0000259" key="1">
    <source>
        <dbReference type="Pfam" id="PF01636"/>
    </source>
</evidence>
<dbReference type="PANTHER" id="PTHR21310:SF15">
    <property type="entry name" value="AMINOGLYCOSIDE PHOSPHOTRANSFERASE DOMAIN-CONTAINING PROTEIN"/>
    <property type="match status" value="1"/>
</dbReference>
<proteinExistence type="predicted"/>
<name>A0A165ESD0_9APHY</name>
<dbReference type="InterPro" id="IPR002575">
    <property type="entry name" value="Aminoglycoside_PTrfase"/>
</dbReference>
<evidence type="ECO:0000313" key="3">
    <source>
        <dbReference type="Proteomes" id="UP000076871"/>
    </source>
</evidence>
<organism evidence="2 3">
    <name type="scientific">Laetiporus sulphureus 93-53</name>
    <dbReference type="NCBI Taxonomy" id="1314785"/>
    <lineage>
        <taxon>Eukaryota</taxon>
        <taxon>Fungi</taxon>
        <taxon>Dikarya</taxon>
        <taxon>Basidiomycota</taxon>
        <taxon>Agaricomycotina</taxon>
        <taxon>Agaricomycetes</taxon>
        <taxon>Polyporales</taxon>
        <taxon>Laetiporus</taxon>
    </lineage>
</organism>
<feature type="domain" description="Aminoglycoside phosphotransferase" evidence="1">
    <location>
        <begin position="2"/>
        <end position="206"/>
    </location>
</feature>
<dbReference type="InterPro" id="IPR051678">
    <property type="entry name" value="AGP_Transferase"/>
</dbReference>
<dbReference type="AlphaFoldDB" id="A0A165ESD0"/>
<dbReference type="STRING" id="1314785.A0A165ESD0"/>
<dbReference type="InParanoid" id="A0A165ESD0"/>
<dbReference type="SUPFAM" id="SSF56112">
    <property type="entry name" value="Protein kinase-like (PK-like)"/>
    <property type="match status" value="1"/>
</dbReference>
<dbReference type="PIRSF" id="PIRSF000707">
    <property type="entry name" value="Hygromycin-B_kinase"/>
    <property type="match status" value="1"/>
</dbReference>
<dbReference type="GO" id="GO:0016301">
    <property type="term" value="F:kinase activity"/>
    <property type="evidence" value="ECO:0007669"/>
    <property type="project" value="UniProtKB-KW"/>
</dbReference>
<keyword evidence="2" id="KW-0808">Transferase</keyword>
<dbReference type="GeneID" id="63822689"/>
<dbReference type="EMBL" id="KV427618">
    <property type="protein sequence ID" value="KZT07664.1"/>
    <property type="molecule type" value="Genomic_DNA"/>
</dbReference>
<keyword evidence="2" id="KW-0418">Kinase</keyword>
<dbReference type="InterPro" id="IPR016259">
    <property type="entry name" value="Hygromycin-B_Kinase"/>
</dbReference>
<keyword evidence="3" id="KW-1185">Reference proteome</keyword>
<reference evidence="2 3" key="1">
    <citation type="journal article" date="2016" name="Mol. Biol. Evol.">
        <title>Comparative Genomics of Early-Diverging Mushroom-Forming Fungi Provides Insights into the Origins of Lignocellulose Decay Capabilities.</title>
        <authorList>
            <person name="Nagy L.G."/>
            <person name="Riley R."/>
            <person name="Tritt A."/>
            <person name="Adam C."/>
            <person name="Daum C."/>
            <person name="Floudas D."/>
            <person name="Sun H."/>
            <person name="Yadav J.S."/>
            <person name="Pangilinan J."/>
            <person name="Larsson K.H."/>
            <person name="Matsuura K."/>
            <person name="Barry K."/>
            <person name="Labutti K."/>
            <person name="Kuo R."/>
            <person name="Ohm R.A."/>
            <person name="Bhattacharya S.S."/>
            <person name="Shirouzu T."/>
            <person name="Yoshinaga Y."/>
            <person name="Martin F.M."/>
            <person name="Grigoriev I.V."/>
            <person name="Hibbett D.S."/>
        </authorList>
    </citation>
    <scope>NUCLEOTIDE SEQUENCE [LARGE SCALE GENOMIC DNA]</scope>
    <source>
        <strain evidence="2 3">93-53</strain>
    </source>
</reference>
<dbReference type="Pfam" id="PF01636">
    <property type="entry name" value="APH"/>
    <property type="match status" value="1"/>
</dbReference>
<dbReference type="Gene3D" id="3.90.1200.10">
    <property type="match status" value="1"/>
</dbReference>
<protein>
    <submittedName>
        <fullName evidence="2">Kinase-like protein</fullName>
    </submittedName>
</protein>
<dbReference type="RefSeq" id="XP_040765404.1">
    <property type="nucleotide sequence ID" value="XM_040905659.1"/>
</dbReference>
<dbReference type="InterPro" id="IPR011009">
    <property type="entry name" value="Kinase-like_dom_sf"/>
</dbReference>
<dbReference type="Proteomes" id="UP000076871">
    <property type="component" value="Unassembled WGS sequence"/>
</dbReference>
<gene>
    <name evidence="2" type="ORF">LAESUDRAFT_677482</name>
</gene>
<accession>A0A165ESD0</accession>
<sequence>MDFVSSHTSVPIPAIRDAWSDATGTYYILMQRVHGRVLEDVLPSLTDSQRNMLARELGKYLQEIRSLPSPHSGAVCSLLGGAFRDDRLDVEDIGPFADIREYHDWRISMVRELGVSAAHQPTIDRVDNIRTRLRDDFRIVFTHSDLHPENVLVDISNDGEAHVAAIIDWEMAGWRPEYWEYVKCLNCMGQNAGWVKFVQEVLQPYEEEKTLDDELQRMAGEPY</sequence>
<evidence type="ECO:0000313" key="2">
    <source>
        <dbReference type="EMBL" id="KZT07664.1"/>
    </source>
</evidence>